<feature type="domain" description="EF-hand" evidence="16">
    <location>
        <begin position="32"/>
        <end position="67"/>
    </location>
</feature>
<feature type="coiled-coil region" evidence="14">
    <location>
        <begin position="1035"/>
        <end position="1100"/>
    </location>
</feature>
<dbReference type="GO" id="GO:0005975">
    <property type="term" value="P:carbohydrate metabolic process"/>
    <property type="evidence" value="ECO:0007669"/>
    <property type="project" value="InterPro"/>
</dbReference>
<evidence type="ECO:0000256" key="13">
    <source>
        <dbReference type="PROSITE-ProRule" id="PRU01016"/>
    </source>
</evidence>
<dbReference type="Gene3D" id="2.60.40.1760">
    <property type="entry name" value="glycosyl hydrolase (family 31)"/>
    <property type="match status" value="1"/>
</dbReference>
<feature type="domain" description="EF-hand" evidence="16">
    <location>
        <begin position="1965"/>
        <end position="2000"/>
    </location>
</feature>
<dbReference type="CDD" id="cd06603">
    <property type="entry name" value="GH31_GANC_GANAB_alpha"/>
    <property type="match status" value="1"/>
</dbReference>
<keyword evidence="11" id="KW-0326">Glycosidase</keyword>
<keyword evidence="7" id="KW-0378">Hydrolase</keyword>
<keyword evidence="10" id="KW-0325">Glycoprotein</keyword>
<comment type="similarity">
    <text evidence="13">Belongs to the class I-like SAM-binding methyltransferase superfamily. C5-methyltransferase family.</text>
</comment>
<dbReference type="InterPro" id="IPR000322">
    <property type="entry name" value="Glyco_hydro_31_TIM"/>
</dbReference>
<protein>
    <recommendedName>
        <fullName evidence="12">Glucosidase II subunit alpha</fullName>
    </recommendedName>
</protein>
<dbReference type="Gene3D" id="3.90.120.10">
    <property type="entry name" value="DNA Methylase, subunit A, domain 2"/>
    <property type="match status" value="1"/>
</dbReference>
<evidence type="ECO:0000256" key="4">
    <source>
        <dbReference type="ARBA" id="ARBA00022603"/>
    </source>
</evidence>
<dbReference type="GO" id="GO:0008168">
    <property type="term" value="F:methyltransferase activity"/>
    <property type="evidence" value="ECO:0007669"/>
    <property type="project" value="UniProtKB-KW"/>
</dbReference>
<evidence type="ECO:0000256" key="1">
    <source>
        <dbReference type="ARBA" id="ARBA00004240"/>
    </source>
</evidence>
<feature type="compositionally biased region" description="Basic and acidic residues" evidence="15">
    <location>
        <begin position="328"/>
        <end position="337"/>
    </location>
</feature>
<dbReference type="GO" id="GO:0006491">
    <property type="term" value="P:N-glycan processing"/>
    <property type="evidence" value="ECO:0007669"/>
    <property type="project" value="TreeGrafter"/>
</dbReference>
<evidence type="ECO:0000259" key="16">
    <source>
        <dbReference type="PROSITE" id="PS50222"/>
    </source>
</evidence>
<keyword evidence="13" id="KW-0949">S-adenosyl-L-methionine</keyword>
<keyword evidence="6" id="KW-0732">Signal</keyword>
<evidence type="ECO:0000256" key="5">
    <source>
        <dbReference type="ARBA" id="ARBA00022679"/>
    </source>
</evidence>
<keyword evidence="8" id="KW-0256">Endoplasmic reticulum</keyword>
<sequence length="3744" mass="413892">MGAVPSTADEKLRAEVAVKLHAAKRSRRDARSNKIVLEDVFNAVGPDSAGTVSFQQFKRASERLGMRVAEKQLKAAFSPFEVSHSGRFDCAEFIQFVCDDARPDPTRSESSSKRRPSGPSGMASRPKDMLTDASEMGVRRSAARIADAIFDKEVDLREAFRSWDKKNLGGLDATEFQGALASLGFEATPETAAAVFTAFDLKGDGRVSCWEFTRGLHNLQAAAEATASEEERRARRDRKKASALRKQDQQLAVIGAGLGGGHLPEATALTGALAGNDAACLRKALRAAEDAGLDADELKAAKLKLQQLEELEAAEDALEDAQNAQPRSAERLRRALQDAEAAGLSEETLTEARKSLAREEWRDQVRKRLQHAMQSRDTNDLREAIADGEACSLPEDELVPAREILAEETRKARARAALEKAVASRDCLQEALRLGERAGLSEELSRAREVLKDLDGRDQAEYQLREAIKRRDVSMLKHAIDVGKAQGADDGLINEAQHVLEEEFQKESARQQLHEAMRSQDTARLRDALTAAERHLSDSELHAARELLQRLERQARARENLKKAMEAMEEFVAPSDAAKLRQALEEAEAAGLGSDDLAAARQMLDAETRRAAARDALNSALSSGDASRLRAAITEGEHVGLAPDELAAARDALSKLDAQSLARQKLRDALASRDPKDLQDAIAFGEATGLPDPDLAAARKALEDELRRSQARSQLQQAEASGDVHQLQQAIAEAKAANLSAAEIARAQAALNTAERQEAARKRLKEAVSLGDGQLLRAALDEGEAAGLSEDELKEARQALSQEDLKAVARRRLQDATASRDKEALQVALDSASAAGLPSDDPKVQAAQQVLDEELRKERAAQALRSACAAQDIEALKLALGEARQASVRPGDIADAEAVLRRLEQGDAARQQLREAMASGKPEDLQKAIAAGEAAGLGPELDEARRLLAEEERRAAARRALQKALVSRNPEALQDAIREGEAAGLPAKELEPARAALASEDAKSKARKRLQQAMASKDIGQLKSALTAADRAGLNADDTRAARELLKELEEKEAAKKKLREAIASRDPHSLRSAIAKGQQLGLKDEVKEAQRVLAEEEAKEQARRRLSAAAAGESIAELEDALHGAAAAQLRPDELRAAQQRLEQLKRRQAAREALQEALRQGDVEKLKEALQEAEREGVEDALLEQAREVLRQKDRQDKAKEALRRAVSLGNMEELRAAIRQGQSVGLSDEDLADASAKLKELEEEEERRQKEEAERVREEERQAMLERAKERAKQDHAKDLLENALRSRDPDALRGAIDAALKAGLPEEDLAEAIQALKDAEAEQEKTASRNALAAAITSGDIGRLRDALQRAADLGLDESEMDAARKALEQAEAKAAARAGLHDALRTGASLADINASLQAAESAGLTDEADQLLIDAVKKKAAQEQAKRDLEEALSSKDPAKIREALVKAGEAGINANALQDAIAQLQALERKADAAQKLRKAMDGSDADVDKLRAAIEAAAEAGLDASDAEERLQEAERRATARRRLSDAMQSGELQALRAALEEAKEAGLPDSELKDGEGKLAQEEERANLTRTLQHMSTQKDMTSTLNAGGLDTTNRGLNDTRPADATLPRDGGLSSHDSPAPKANKCTPTSQTRIFEKAEYMFQKTALDDASDDDIVKTMRQRLRKLYVSPAEALSEAMQVPSIATSSGQSGANLPTVDSDVLQAFAEQLQLSLSTPRTIKFLSGIDQAAGGSGNSEVSVPDFLNVFNPGTKSASSTQTGPTGSIGGPGDTLVMSGPHAAAVAREEKKRQLMQQSRPQENLRQLVLQQRVSQLSRKEAQLVTNLREALFERRSNMQKMFKSVDLNDDGVVTLEEFLHALEGAGVAVGHEIDRARAKVTEEEAARMLAYFDRSCTGTLQYNEFMRLLQGTLDLTEEAPLEPELARRIPDIGEYRGARANLSGTGLIRAAAGLRGDGSDDERAVQSAFAKWDVNNDGKISERELLSVLRKIDPKIRDQAGGLGTLGALRHGRRQDVRRLFEKAAVFGSSATFPRGGRSLANAGMQQMTPRPGQAQGPHASITTSGQFQDCEQSFKFWVSGSEAGRRSLWQAWDAIDYNGNGIVSLAEIDKWVVETYPKLNNKSALMRAYKSSDLDKDSYVNKREFPVLLRNVIYFNKVWTVFEAMDTDADRRLAFPEFRQGLSLLGMASVVNPRSLFDSLDRNRGGLVLFDEFCRWVTSVQCPVDGNVYTPQVTMANASPTHHHPHHKGSVHHSHSVKTQLANQFEVAEKKMQALLKDTRQLNSIWRSMDYNGNGLVSLAEMDGCVTESFKELNNKPALMRAYKATLRNPDGYVHKTEFKVLLRNMFYFNKLYTLYEVVDTDHDRRMDLTEFRSGVSFLSLKLTPAEAFDEFNFMDANGGGQVLFDEFCKWAAGKKLYAGMSVDAIAVEVNQQALAVYSSNFGAEHIVNRDICSLTPKWFDRQQCRIWTMSPPCQPYTRQGRVRDAEDPRAKPLLHIIKVLREVNSPPDAIVLENVKNFEHSDSFKLLCEALEARNYDWRSFLLSPRQFGFPNARLRFYMVAKQRHDRPAFEHVPPMVHDESQEHRPWRSLPCLAAEWHSSISECRKSCSACGRTAPDEAGEGLGGPTSCVYNLLSIADFLDPNDPNDSKKENTESVKDLQWLVPEETLQKDSARCFDVVYDGCCHSLCFTKAYGRYIDGTGSVYVLPSKLLESSKDPGSYAMQDFYGSLRYFSPSEAARLLGFKLSASPGIDQTGGTCGTCGTCGASASRQCLPRCQTHPEASGVPELCRCVGFQLPSSDPSRARELWALLGNSLNPQVVGLVCVACELPKLCSQSHEQQIFLVYARLGVFPLPEGTVVHSVEASSIKLEGNKLQAKLRFANDKTVKPLLLELSFFRNDVDGKPGIIRTFITEEEPLHPRFRLTAGVTCWHELFPGCKAADANLGKVSVKDVGGATEVYAGDCKVRLRHSPFELDFLVNDQVVQKFNSRHFLNFERYRPKGAQPHAGLVDATDVDSNDLFEESFGGHSDSKPRGPAGVGIDITFEGANDIFGLAEHGTGLGLAENRFSEPYRFFNLDVFEYALDVPMALYGAIPLVTAIHHPKNQQSGTFASGFFFPNPSEGFVHVETQGSETRSWWLFESGIMDMFFLAGPGPRDVLQRYHTVTGFPRFPPLATLGKHQSRWNYVDVDDSISVNRKFDQHDIPYDVLWLDIEHTDSKKYFTWHPTHFGQADKLLDTLEASGRKLVTIIDPHIKKDTGYDVYKKMQSHDFFTKTKDKQLYDGWCWPGTSSYPDFCNPEARKLWTSFFRMDYYPHNRPDLYTWNDMNEPSVFNGPEVTMPRDNLHKCSENDYKVEHRDVHNVYGFYHHMATVEGQLARAPNVRPFVLTRSFFAGSHRHGAIWTGDNMAKWEHLAISVPMLVSLCLCGTSFVGADVPGFFYDAEPELFRRWHQLGIWYPFYRGHAHLETKRREPWMLGEEITQNVREQVSVRYQMLPFWYTLFAQWAHSGIPIMQPLWYQDPSDLEAFKHQNTHYLLGHDILVRAVTKAGERSVDIYLPKGTWFDFWNMQVAPLAGGKLHHRKTSSSRVPVYVRAGAILAKKMRRRRSSLTMVADPYTLVIYGDEQAEGFVYLDDGQSHDFKQGKFIYDKLSFNGSELVAEPSQRLHAVGPASGLTSKQSTSIERVVFVGLKSAPQKASLDTGKDFEVTTTTMPNGAFVAHVKKPTCHLGTSWKLRLTY</sequence>
<feature type="compositionally biased region" description="Basic and acidic residues" evidence="15">
    <location>
        <begin position="1515"/>
        <end position="1526"/>
    </location>
</feature>
<dbReference type="Gene3D" id="3.40.50.150">
    <property type="entry name" value="Vaccinia Virus protein VP39"/>
    <property type="match status" value="1"/>
</dbReference>
<dbReference type="EMBL" id="CAMXCT020001569">
    <property type="protein sequence ID" value="CAL1144638.1"/>
    <property type="molecule type" value="Genomic_DNA"/>
</dbReference>
<feature type="region of interest" description="Disordered" evidence="15">
    <location>
        <begin position="1579"/>
        <end position="1638"/>
    </location>
</feature>
<keyword evidence="19" id="KW-1185">Reference proteome</keyword>
<organism evidence="17">
    <name type="scientific">Cladocopium goreaui</name>
    <dbReference type="NCBI Taxonomy" id="2562237"/>
    <lineage>
        <taxon>Eukaryota</taxon>
        <taxon>Sar</taxon>
        <taxon>Alveolata</taxon>
        <taxon>Dinophyceae</taxon>
        <taxon>Suessiales</taxon>
        <taxon>Symbiodiniaceae</taxon>
        <taxon>Cladocopium</taxon>
    </lineage>
</organism>
<dbReference type="InterPro" id="IPR011013">
    <property type="entry name" value="Gal_mutarotase_sf_dom"/>
</dbReference>
<proteinExistence type="inferred from homology"/>
<dbReference type="GO" id="GO:0005509">
    <property type="term" value="F:calcium ion binding"/>
    <property type="evidence" value="ECO:0007669"/>
    <property type="project" value="InterPro"/>
</dbReference>
<dbReference type="EMBL" id="CAMXCT010001569">
    <property type="protein sequence ID" value="CAI3991263.1"/>
    <property type="molecule type" value="Genomic_DNA"/>
</dbReference>
<dbReference type="Proteomes" id="UP001152797">
    <property type="component" value="Unassembled WGS sequence"/>
</dbReference>
<evidence type="ECO:0000256" key="14">
    <source>
        <dbReference type="SAM" id="Coils"/>
    </source>
</evidence>
<feature type="region of interest" description="Disordered" evidence="15">
    <location>
        <begin position="2043"/>
        <end position="2069"/>
    </location>
</feature>
<dbReference type="PANTHER" id="PTHR22762">
    <property type="entry name" value="ALPHA-GLUCOSIDASE"/>
    <property type="match status" value="1"/>
</dbReference>
<keyword evidence="4 13" id="KW-0489">Methyltransferase</keyword>
<feature type="domain" description="EF-hand" evidence="16">
    <location>
        <begin position="1838"/>
        <end position="1873"/>
    </location>
</feature>
<keyword evidence="14" id="KW-0175">Coiled coil</keyword>
<feature type="region of interest" description="Disordered" evidence="15">
    <location>
        <begin position="1242"/>
        <end position="1263"/>
    </location>
</feature>
<evidence type="ECO:0000256" key="11">
    <source>
        <dbReference type="ARBA" id="ARBA00023295"/>
    </source>
</evidence>
<feature type="domain" description="EF-hand" evidence="16">
    <location>
        <begin position="2089"/>
        <end position="2124"/>
    </location>
</feature>
<dbReference type="CDD" id="cd14752">
    <property type="entry name" value="GH31_N"/>
    <property type="match status" value="1"/>
</dbReference>
<dbReference type="Pfam" id="PF13833">
    <property type="entry name" value="EF-hand_8"/>
    <property type="match status" value="1"/>
</dbReference>
<evidence type="ECO:0000313" key="18">
    <source>
        <dbReference type="EMBL" id="CAL1144638.1"/>
    </source>
</evidence>
<feature type="region of interest" description="Disordered" evidence="15">
    <location>
        <begin position="1511"/>
        <end position="1534"/>
    </location>
</feature>
<dbReference type="Gene3D" id="1.10.238.10">
    <property type="entry name" value="EF-hand"/>
    <property type="match status" value="6"/>
</dbReference>
<dbReference type="Pfam" id="PF01055">
    <property type="entry name" value="Glyco_hydro_31_2nd"/>
    <property type="match status" value="1"/>
</dbReference>
<feature type="domain" description="EF-hand" evidence="16">
    <location>
        <begin position="2159"/>
        <end position="2194"/>
    </location>
</feature>
<gene>
    <name evidence="17" type="ORF">C1SCF055_LOCUS18185</name>
</gene>
<dbReference type="CDD" id="cd00051">
    <property type="entry name" value="EFh"/>
    <property type="match status" value="3"/>
</dbReference>
<evidence type="ECO:0000256" key="2">
    <source>
        <dbReference type="ARBA" id="ARBA00004833"/>
    </source>
</evidence>
<dbReference type="GO" id="GO:0005783">
    <property type="term" value="C:endoplasmic reticulum"/>
    <property type="evidence" value="ECO:0007669"/>
    <property type="project" value="UniProtKB-SubCell"/>
</dbReference>
<dbReference type="Pfam" id="PF00145">
    <property type="entry name" value="DNA_methylase"/>
    <property type="match status" value="1"/>
</dbReference>
<feature type="coiled-coil region" evidence="14">
    <location>
        <begin position="699"/>
        <end position="767"/>
    </location>
</feature>
<feature type="domain" description="EF-hand" evidence="16">
    <location>
        <begin position="187"/>
        <end position="222"/>
    </location>
</feature>
<dbReference type="PROSITE" id="PS51679">
    <property type="entry name" value="SAM_MT_C5"/>
    <property type="match status" value="1"/>
</dbReference>
<dbReference type="GO" id="GO:0090599">
    <property type="term" value="F:alpha-glucosidase activity"/>
    <property type="evidence" value="ECO:0007669"/>
    <property type="project" value="TreeGrafter"/>
</dbReference>
<dbReference type="SMART" id="SM00054">
    <property type="entry name" value="EFh"/>
    <property type="match status" value="12"/>
</dbReference>
<dbReference type="SUPFAM" id="SSF47473">
    <property type="entry name" value="EF-hand"/>
    <property type="match status" value="4"/>
</dbReference>
<dbReference type="InterPro" id="IPR048395">
    <property type="entry name" value="Glyco_hydro_31_C"/>
</dbReference>
<feature type="region of interest" description="Disordered" evidence="15">
    <location>
        <begin position="1757"/>
        <end position="1786"/>
    </location>
</feature>
<dbReference type="InterPro" id="IPR029063">
    <property type="entry name" value="SAM-dependent_MTases_sf"/>
</dbReference>
<feature type="coiled-coil region" evidence="14">
    <location>
        <begin position="534"/>
        <end position="571"/>
    </location>
</feature>
<keyword evidence="9" id="KW-0106">Calcium</keyword>
<dbReference type="SUPFAM" id="SSF53335">
    <property type="entry name" value="S-adenosyl-L-methionine-dependent methyltransferases"/>
    <property type="match status" value="1"/>
</dbReference>
<feature type="compositionally biased region" description="Basic and acidic residues" evidence="15">
    <location>
        <begin position="102"/>
        <end position="112"/>
    </location>
</feature>
<feature type="domain" description="EF-hand" evidence="16">
    <location>
        <begin position="2200"/>
        <end position="2229"/>
    </location>
</feature>
<name>A0A9P1FWK7_9DINO</name>
<evidence type="ECO:0000256" key="3">
    <source>
        <dbReference type="ARBA" id="ARBA00007806"/>
    </source>
</evidence>
<feature type="region of interest" description="Disordered" evidence="15">
    <location>
        <begin position="316"/>
        <end position="350"/>
    </location>
</feature>
<evidence type="ECO:0000313" key="17">
    <source>
        <dbReference type="EMBL" id="CAI3991263.1"/>
    </source>
</evidence>
<dbReference type="Pfam" id="PF13202">
    <property type="entry name" value="EF-hand_5"/>
    <property type="match status" value="1"/>
</dbReference>
<comment type="similarity">
    <text evidence="3">Belongs to the glycosyl hydrolase 31 family.</text>
</comment>
<dbReference type="GO" id="GO:0030246">
    <property type="term" value="F:carbohydrate binding"/>
    <property type="evidence" value="ECO:0007669"/>
    <property type="project" value="InterPro"/>
</dbReference>
<dbReference type="SUPFAM" id="SSF74650">
    <property type="entry name" value="Galactose mutarotase-like"/>
    <property type="match status" value="1"/>
</dbReference>
<evidence type="ECO:0000256" key="12">
    <source>
        <dbReference type="ARBA" id="ARBA00042895"/>
    </source>
</evidence>
<accession>A0A9P1FWK7</accession>
<dbReference type="Pfam" id="PF13802">
    <property type="entry name" value="Gal_mutarotas_2"/>
    <property type="match status" value="1"/>
</dbReference>
<dbReference type="Gene3D" id="3.20.20.80">
    <property type="entry name" value="Glycosidases"/>
    <property type="match status" value="1"/>
</dbReference>
<dbReference type="InterPro" id="IPR011992">
    <property type="entry name" value="EF-hand-dom_pair"/>
</dbReference>
<evidence type="ECO:0000256" key="6">
    <source>
        <dbReference type="ARBA" id="ARBA00022729"/>
    </source>
</evidence>
<feature type="coiled-coil region" evidence="14">
    <location>
        <begin position="1136"/>
        <end position="1178"/>
    </location>
</feature>
<dbReference type="InterPro" id="IPR013780">
    <property type="entry name" value="Glyco_hydro_b"/>
</dbReference>
<dbReference type="SUPFAM" id="SSF51011">
    <property type="entry name" value="Glycosyl hydrolase domain"/>
    <property type="match status" value="1"/>
</dbReference>
<reference evidence="17" key="1">
    <citation type="submission" date="2022-10" db="EMBL/GenBank/DDBJ databases">
        <authorList>
            <person name="Chen Y."/>
            <person name="Dougan E. K."/>
            <person name="Chan C."/>
            <person name="Rhodes N."/>
            <person name="Thang M."/>
        </authorList>
    </citation>
    <scope>NUCLEOTIDE SEQUENCE</scope>
</reference>
<feature type="domain" description="EF-hand" evidence="16">
    <location>
        <begin position="151"/>
        <end position="186"/>
    </location>
</feature>
<feature type="region of interest" description="Disordered" evidence="15">
    <location>
        <begin position="102"/>
        <end position="134"/>
    </location>
</feature>
<evidence type="ECO:0000256" key="10">
    <source>
        <dbReference type="ARBA" id="ARBA00023180"/>
    </source>
</evidence>
<keyword evidence="5 13" id="KW-0808">Transferase</keyword>
<dbReference type="InterPro" id="IPR025887">
    <property type="entry name" value="Glyco_hydro_31_N_dom"/>
</dbReference>
<dbReference type="OrthoDB" id="440381at2759"/>
<comment type="caution">
    <text evidence="17">The sequence shown here is derived from an EMBL/GenBank/DDBJ whole genome shotgun (WGS) entry which is preliminary data.</text>
</comment>
<comment type="pathway">
    <text evidence="2">Glycan metabolism; N-glycan metabolism.</text>
</comment>
<feature type="compositionally biased region" description="Polar residues" evidence="15">
    <location>
        <begin position="1757"/>
        <end position="1770"/>
    </location>
</feature>
<dbReference type="InterPro" id="IPR002048">
    <property type="entry name" value="EF_hand_dom"/>
</dbReference>
<feature type="domain" description="EF-hand" evidence="16">
    <location>
        <begin position="2283"/>
        <end position="2318"/>
    </location>
</feature>
<dbReference type="InterPro" id="IPR018247">
    <property type="entry name" value="EF_Hand_1_Ca_BS"/>
</dbReference>
<dbReference type="GO" id="GO:0032259">
    <property type="term" value="P:methylation"/>
    <property type="evidence" value="ECO:0007669"/>
    <property type="project" value="UniProtKB-KW"/>
</dbReference>
<dbReference type="Pfam" id="PF21365">
    <property type="entry name" value="Glyco_hydro_31_3rd"/>
    <property type="match status" value="1"/>
</dbReference>
<reference evidence="18" key="2">
    <citation type="submission" date="2024-04" db="EMBL/GenBank/DDBJ databases">
        <authorList>
            <person name="Chen Y."/>
            <person name="Shah S."/>
            <person name="Dougan E. K."/>
            <person name="Thang M."/>
            <person name="Chan C."/>
        </authorList>
    </citation>
    <scope>NUCLEOTIDE SEQUENCE [LARGE SCALE GENOMIC DNA]</scope>
</reference>
<comment type="subcellular location">
    <subcellularLocation>
        <location evidence="1">Endoplasmic reticulum</location>
    </subcellularLocation>
</comment>
<dbReference type="EMBL" id="CAMXCT030001569">
    <property type="protein sequence ID" value="CAL4778575.1"/>
    <property type="molecule type" value="Genomic_DNA"/>
</dbReference>
<feature type="active site" evidence="13">
    <location>
        <position position="2480"/>
    </location>
</feature>
<dbReference type="PROSITE" id="PS50222">
    <property type="entry name" value="EF_HAND_2"/>
    <property type="match status" value="10"/>
</dbReference>
<evidence type="ECO:0000256" key="8">
    <source>
        <dbReference type="ARBA" id="ARBA00022824"/>
    </source>
</evidence>
<evidence type="ECO:0000256" key="15">
    <source>
        <dbReference type="SAM" id="MobiDB-lite"/>
    </source>
</evidence>
<feature type="compositionally biased region" description="Polar residues" evidence="15">
    <location>
        <begin position="1579"/>
        <end position="1606"/>
    </location>
</feature>
<feature type="domain" description="EF-hand" evidence="16">
    <location>
        <begin position="1885"/>
        <end position="1920"/>
    </location>
</feature>
<dbReference type="InterPro" id="IPR017853">
    <property type="entry name" value="GH"/>
</dbReference>
<dbReference type="SUPFAM" id="SSF51445">
    <property type="entry name" value="(Trans)glycosidases"/>
    <property type="match status" value="1"/>
</dbReference>
<dbReference type="PROSITE" id="PS00018">
    <property type="entry name" value="EF_HAND_1"/>
    <property type="match status" value="7"/>
</dbReference>
<dbReference type="Gene3D" id="2.60.40.1180">
    <property type="entry name" value="Golgi alpha-mannosidase II"/>
    <property type="match status" value="2"/>
</dbReference>
<dbReference type="PANTHER" id="PTHR22762:SF54">
    <property type="entry name" value="BCDNA.GH04962"/>
    <property type="match status" value="1"/>
</dbReference>
<evidence type="ECO:0000256" key="7">
    <source>
        <dbReference type="ARBA" id="ARBA00022801"/>
    </source>
</evidence>
<dbReference type="Pfam" id="PF13499">
    <property type="entry name" value="EF-hand_7"/>
    <property type="match status" value="2"/>
</dbReference>
<evidence type="ECO:0000313" key="19">
    <source>
        <dbReference type="Proteomes" id="UP001152797"/>
    </source>
</evidence>
<dbReference type="InterPro" id="IPR001525">
    <property type="entry name" value="C5_MeTfrase"/>
</dbReference>
<evidence type="ECO:0000256" key="9">
    <source>
        <dbReference type="ARBA" id="ARBA00022837"/>
    </source>
</evidence>